<dbReference type="Gene3D" id="1.20.58.2200">
    <property type="match status" value="1"/>
</dbReference>
<comment type="caution">
    <text evidence="4">The sequence shown here is derived from an EMBL/GenBank/DDBJ whole genome shotgun (WGS) entry which is preliminary data.</text>
</comment>
<evidence type="ECO:0000313" key="5">
    <source>
        <dbReference type="Proteomes" id="UP000574067"/>
    </source>
</evidence>
<feature type="compositionally biased region" description="Basic and acidic residues" evidence="1">
    <location>
        <begin position="291"/>
        <end position="308"/>
    </location>
</feature>
<evidence type="ECO:0000256" key="1">
    <source>
        <dbReference type="SAM" id="MobiDB-lite"/>
    </source>
</evidence>
<protein>
    <recommendedName>
        <fullName evidence="3">FimV N-terminal domain-containing protein</fullName>
    </recommendedName>
</protein>
<dbReference type="CDD" id="cd00118">
    <property type="entry name" value="LysM"/>
    <property type="match status" value="1"/>
</dbReference>
<accession>A0A848F601</accession>
<dbReference type="InterPro" id="IPR018392">
    <property type="entry name" value="LysM"/>
</dbReference>
<keyword evidence="2" id="KW-1133">Transmembrane helix</keyword>
<dbReference type="EMBL" id="JABBFW010000006">
    <property type="protein sequence ID" value="NML15507.1"/>
    <property type="molecule type" value="Genomic_DNA"/>
</dbReference>
<feature type="region of interest" description="Disordered" evidence="1">
    <location>
        <begin position="132"/>
        <end position="181"/>
    </location>
</feature>
<dbReference type="InterPro" id="IPR020011">
    <property type="entry name" value="FimV_C"/>
</dbReference>
<gene>
    <name evidence="4" type="ORF">HHL10_11065</name>
</gene>
<dbReference type="Gene3D" id="3.10.350.10">
    <property type="entry name" value="LysM domain"/>
    <property type="match status" value="1"/>
</dbReference>
<dbReference type="InterPro" id="IPR036779">
    <property type="entry name" value="LysM_dom_sf"/>
</dbReference>
<name>A0A848F601_9BURK</name>
<feature type="region of interest" description="Disordered" evidence="1">
    <location>
        <begin position="287"/>
        <end position="308"/>
    </location>
</feature>
<feature type="transmembrane region" description="Helical" evidence="2">
    <location>
        <begin position="436"/>
        <end position="456"/>
    </location>
</feature>
<proteinExistence type="predicted"/>
<dbReference type="InterPro" id="IPR020012">
    <property type="entry name" value="LysM_FimV"/>
</dbReference>
<keyword evidence="5" id="KW-1185">Reference proteome</keyword>
<dbReference type="NCBIfam" id="TIGR03504">
    <property type="entry name" value="FimV_Cterm"/>
    <property type="match status" value="1"/>
</dbReference>
<dbReference type="InterPro" id="IPR057840">
    <property type="entry name" value="FimV_N"/>
</dbReference>
<evidence type="ECO:0000259" key="3">
    <source>
        <dbReference type="Pfam" id="PF25800"/>
    </source>
</evidence>
<reference evidence="4 5" key="1">
    <citation type="submission" date="2020-04" db="EMBL/GenBank/DDBJ databases">
        <title>Azohydromonas sp. isolated from soil.</title>
        <authorList>
            <person name="Dahal R.H."/>
        </authorList>
    </citation>
    <scope>NUCLEOTIDE SEQUENCE [LARGE SCALE GENOMIC DNA]</scope>
    <source>
        <strain evidence="4 5">G-1-1-14</strain>
    </source>
</reference>
<feature type="region of interest" description="Disordered" evidence="1">
    <location>
        <begin position="600"/>
        <end position="636"/>
    </location>
</feature>
<feature type="domain" description="FimV N-terminal" evidence="3">
    <location>
        <begin position="12"/>
        <end position="117"/>
    </location>
</feature>
<dbReference type="Proteomes" id="UP000574067">
    <property type="component" value="Unassembled WGS sequence"/>
</dbReference>
<keyword evidence="2" id="KW-0472">Membrane</keyword>
<organism evidence="4 5">
    <name type="scientific">Azohydromonas caseinilytica</name>
    <dbReference type="NCBI Taxonomy" id="2728836"/>
    <lineage>
        <taxon>Bacteria</taxon>
        <taxon>Pseudomonadati</taxon>
        <taxon>Pseudomonadota</taxon>
        <taxon>Betaproteobacteria</taxon>
        <taxon>Burkholderiales</taxon>
        <taxon>Sphaerotilaceae</taxon>
        <taxon>Azohydromonas</taxon>
    </lineage>
</organism>
<dbReference type="AlphaFoldDB" id="A0A848F601"/>
<dbReference type="NCBIfam" id="TIGR03505">
    <property type="entry name" value="FimV_core"/>
    <property type="match status" value="1"/>
</dbReference>
<dbReference type="InterPro" id="IPR038440">
    <property type="entry name" value="FimV_C_sf"/>
</dbReference>
<evidence type="ECO:0000313" key="4">
    <source>
        <dbReference type="EMBL" id="NML15507.1"/>
    </source>
</evidence>
<feature type="compositionally biased region" description="Low complexity" evidence="1">
    <location>
        <begin position="147"/>
        <end position="177"/>
    </location>
</feature>
<feature type="compositionally biased region" description="Low complexity" evidence="1">
    <location>
        <begin position="600"/>
        <end position="615"/>
    </location>
</feature>
<keyword evidence="2" id="KW-0812">Transmembrane</keyword>
<sequence length="795" mass="81658">MGVAVCGSAWALSLGRISLQSGRGEPLRAEIELVGAEETQNLAARIVPPEAFGRAGVNYSPALAAAHVSLQQRADGQPVLRISSDQPVQDAFLDLILEVDWASGRLTREYTLLFEAPQPVAQAASAPVPLTAPLLGAAPPEAPLPTPSTSSSGPVTGPATEAAPSPAASARPNPAEAKSGRYVVRRGDTLSGVAARQQAAGVSLDQMLVALYRSNPHAFIGQNMNRLRADVVLNLPTAQQAAQVARGEARQVVRMQSADFNAYRQRLAGSVPPARVEDSVRRSGGAVEAAVEDRRAPASVPDRLHLSRGDGAGLEARLAREAERREQAQRVAELSRNVEELRRLAGGSPNAPGAAPASAPVAAEAAASGMPASAPEAAASSAEAVAAASAPASAASAATAAASAGSAVVDVMPPVATNAAEAEADTGLLGLLSRPWVLAALAAGGLGVAAVLALLARRRRAKSPTETSFMESRLQAESFFGHSGGQQVDTGESKVPASAMHYTLSQLDAIGDVDPVAEADVYLAYGRDLQAEEILKEAMHSSPQRLPVRLKLLEVYAKRHDKKAFEQLAQEVQQLTQGQGEDWAKACELGLQIDPDNPLYATASAAGPASRAPSAWQPSRPPAQPAGAGLDLDLSRLDDVPAPSAEQKRPDAGKAVTAAVAVGAGAAAAAAAAAAATPAQAASPVPAQQDDPMADMDFDTEVVLPSSASAAPKLPFALDSLSLDLDETSTPSVLEEMGLSGFGTEGDPLERKLELAGEFVQIGDAEGARDLLQEVVAQASGDLKTRAEGMLASLV</sequence>
<dbReference type="Pfam" id="PF25800">
    <property type="entry name" value="FimV_N"/>
    <property type="match status" value="1"/>
</dbReference>
<evidence type="ECO:0000256" key="2">
    <source>
        <dbReference type="SAM" id="Phobius"/>
    </source>
</evidence>